<dbReference type="GO" id="GO:0000785">
    <property type="term" value="C:chromatin"/>
    <property type="evidence" value="ECO:0007669"/>
    <property type="project" value="TreeGrafter"/>
</dbReference>
<feature type="compositionally biased region" description="Gly residues" evidence="6">
    <location>
        <begin position="31"/>
        <end position="42"/>
    </location>
</feature>
<feature type="compositionally biased region" description="Polar residues" evidence="6">
    <location>
        <begin position="597"/>
        <end position="610"/>
    </location>
</feature>
<dbReference type="FunFam" id="4.10.280.10:FF:000001">
    <property type="entry name" value="Putative transcription factor 12"/>
    <property type="match status" value="1"/>
</dbReference>
<dbReference type="SUPFAM" id="SSF47459">
    <property type="entry name" value="HLH, helix-loop-helix DNA-binding domain"/>
    <property type="match status" value="1"/>
</dbReference>
<dbReference type="GO" id="GO:0046983">
    <property type="term" value="F:protein dimerization activity"/>
    <property type="evidence" value="ECO:0007669"/>
    <property type="project" value="InterPro"/>
</dbReference>
<evidence type="ECO:0000259" key="7">
    <source>
        <dbReference type="PROSITE" id="PS50888"/>
    </source>
</evidence>
<evidence type="ECO:0000256" key="4">
    <source>
        <dbReference type="ARBA" id="ARBA00023163"/>
    </source>
</evidence>
<dbReference type="GO" id="GO:0000978">
    <property type="term" value="F:RNA polymerase II cis-regulatory region sequence-specific DNA binding"/>
    <property type="evidence" value="ECO:0007669"/>
    <property type="project" value="TreeGrafter"/>
</dbReference>
<evidence type="ECO:0000256" key="5">
    <source>
        <dbReference type="ARBA" id="ARBA00023242"/>
    </source>
</evidence>
<keyword evidence="5" id="KW-0539">Nucleus</keyword>
<dbReference type="Pfam" id="PF00010">
    <property type="entry name" value="HLH"/>
    <property type="match status" value="1"/>
</dbReference>
<evidence type="ECO:0000256" key="6">
    <source>
        <dbReference type="SAM" id="MobiDB-lite"/>
    </source>
</evidence>
<evidence type="ECO:0000256" key="3">
    <source>
        <dbReference type="ARBA" id="ARBA00023125"/>
    </source>
</evidence>
<feature type="compositionally biased region" description="Polar residues" evidence="6">
    <location>
        <begin position="357"/>
        <end position="379"/>
    </location>
</feature>
<feature type="region of interest" description="Disordered" evidence="6">
    <location>
        <begin position="540"/>
        <end position="576"/>
    </location>
</feature>
<dbReference type="OrthoDB" id="10034090at2759"/>
<name>A0A1D1VGX0_RAMVA</name>
<dbReference type="CDD" id="cd18943">
    <property type="entry name" value="bHLH_E-protein_E47-like"/>
    <property type="match status" value="1"/>
</dbReference>
<comment type="subcellular location">
    <subcellularLocation>
        <location evidence="1">Nucleus</location>
    </subcellularLocation>
</comment>
<accession>A0A1D1VGX0</accession>
<sequence>MQEQAGLMNANMKYYQPQHQTYTTSTQGARNSGGQGSSGGRSMGSTADMSVQEAFAGSSWPSSSSAYAVLQPDANSSMLPHSSLTTLYNNPSDSHSMAFYANQHRSPSASLKNPAYATTPYINGMTSTNAYYPSAQLMGNGLQDGSLHGGMNTADNSAGLYANSYQTNVSKPDKRNSGMYYDGRNGGAGSVTDDSWRTPTSYGVWPSQNGMQGGGYYKNEASPASLSISPISVGDPQVQERYSTLQLPSIPSFVATDPYGNPSAGDALGIGRALNVLSAADGYPDTDLSCTAINRLPHDNSLWNSSSMHMNPEDANNTMMNLEGSMLTNLMNMQTPRSTNSGNAYKGQPPYVKPSRSRATTALPSNVNAAQPWNSSLTPSGLEPDSGVPYDFNTDGTRLSTSSETIESSLDSKKVLTESPLSVNSSCTTSAGEAKPSRGGGKRNRREKSTESLEHDPNETPEQRQQREKERRFANNSRERVRVKDINEAFKELGRMCVLHAKQDKSQTKLGILHCAVDVITQLESQVREKNLNPKNLNLKRREEDKAELAQQPLQLSSLNARNRSSPCSTPMSTLSSQINQMASPANLFAQMNSQSTMALSSLSPPNQSPAFPRQQYQQQQNPFQCGNLSMSQQPPSQRPPDHEQ</sequence>
<dbReference type="PANTHER" id="PTHR11793:SF13">
    <property type="entry name" value="PROTEIN DAUGHTERLESS"/>
    <property type="match status" value="1"/>
</dbReference>
<keyword evidence="4" id="KW-0804">Transcription</keyword>
<dbReference type="STRING" id="947166.A0A1D1VGX0"/>
<dbReference type="Proteomes" id="UP000186922">
    <property type="component" value="Unassembled WGS sequence"/>
</dbReference>
<comment type="caution">
    <text evidence="8">The sequence shown here is derived from an EMBL/GenBank/DDBJ whole genome shotgun (WGS) entry which is preliminary data.</text>
</comment>
<dbReference type="InterPro" id="IPR011598">
    <property type="entry name" value="bHLH_dom"/>
</dbReference>
<dbReference type="GO" id="GO:0005667">
    <property type="term" value="C:transcription regulator complex"/>
    <property type="evidence" value="ECO:0007669"/>
    <property type="project" value="TreeGrafter"/>
</dbReference>
<dbReference type="AlphaFoldDB" id="A0A1D1VGX0"/>
<evidence type="ECO:0000256" key="2">
    <source>
        <dbReference type="ARBA" id="ARBA00023015"/>
    </source>
</evidence>
<dbReference type="PROSITE" id="PS50888">
    <property type="entry name" value="BHLH"/>
    <property type="match status" value="1"/>
</dbReference>
<dbReference type="EMBL" id="BDGG01000006">
    <property type="protein sequence ID" value="GAV00171.1"/>
    <property type="molecule type" value="Genomic_DNA"/>
</dbReference>
<feature type="compositionally biased region" description="Polar residues" evidence="6">
    <location>
        <begin position="419"/>
        <end position="431"/>
    </location>
</feature>
<organism evidence="8 9">
    <name type="scientific">Ramazzottius varieornatus</name>
    <name type="common">Water bear</name>
    <name type="synonym">Tardigrade</name>
    <dbReference type="NCBI Taxonomy" id="947166"/>
    <lineage>
        <taxon>Eukaryota</taxon>
        <taxon>Metazoa</taxon>
        <taxon>Ecdysozoa</taxon>
        <taxon>Tardigrada</taxon>
        <taxon>Eutardigrada</taxon>
        <taxon>Parachela</taxon>
        <taxon>Hypsibioidea</taxon>
        <taxon>Ramazzottiidae</taxon>
        <taxon>Ramazzottius</taxon>
    </lineage>
</organism>
<keyword evidence="3" id="KW-0238">DNA-binding</keyword>
<evidence type="ECO:0000313" key="9">
    <source>
        <dbReference type="Proteomes" id="UP000186922"/>
    </source>
</evidence>
<dbReference type="InterPro" id="IPR036638">
    <property type="entry name" value="HLH_DNA-bd_sf"/>
</dbReference>
<evidence type="ECO:0000256" key="1">
    <source>
        <dbReference type="ARBA" id="ARBA00004123"/>
    </source>
</evidence>
<dbReference type="GO" id="GO:0005634">
    <property type="term" value="C:nucleus"/>
    <property type="evidence" value="ECO:0007669"/>
    <property type="project" value="UniProtKB-SubCell"/>
</dbReference>
<dbReference type="Gene3D" id="4.10.280.10">
    <property type="entry name" value="Helix-loop-helix DNA-binding domain"/>
    <property type="match status" value="1"/>
</dbReference>
<dbReference type="InterPro" id="IPR051098">
    <property type="entry name" value="NeuroDiff_E-box_TFs"/>
</dbReference>
<protein>
    <recommendedName>
        <fullName evidence="7">BHLH domain-containing protein</fullName>
    </recommendedName>
</protein>
<feature type="compositionally biased region" description="Low complexity" evidence="6">
    <location>
        <begin position="399"/>
        <end position="409"/>
    </location>
</feature>
<keyword evidence="2" id="KW-0805">Transcription regulation</keyword>
<feature type="compositionally biased region" description="Basic and acidic residues" evidence="6">
    <location>
        <begin position="447"/>
        <end position="478"/>
    </location>
</feature>
<dbReference type="GO" id="GO:0000981">
    <property type="term" value="F:DNA-binding transcription factor activity, RNA polymerase II-specific"/>
    <property type="evidence" value="ECO:0007669"/>
    <property type="project" value="TreeGrafter"/>
</dbReference>
<proteinExistence type="predicted"/>
<gene>
    <name evidence="8" type="primary">RvY_11058-1</name>
    <name evidence="8" type="synonym">RvY_11058.1</name>
    <name evidence="8" type="ORF">RvY_11058</name>
</gene>
<evidence type="ECO:0000313" key="8">
    <source>
        <dbReference type="EMBL" id="GAV00171.1"/>
    </source>
</evidence>
<feature type="region of interest" description="Disordered" evidence="6">
    <location>
        <begin position="597"/>
        <end position="645"/>
    </location>
</feature>
<dbReference type="PANTHER" id="PTHR11793">
    <property type="entry name" value="BASIC HELIX-LOOP-HELIX TRANSCRIPTION FACTOR"/>
    <property type="match status" value="1"/>
</dbReference>
<keyword evidence="9" id="KW-1185">Reference proteome</keyword>
<feature type="domain" description="BHLH" evidence="7">
    <location>
        <begin position="470"/>
        <end position="523"/>
    </location>
</feature>
<feature type="compositionally biased region" description="Polar residues" evidence="6">
    <location>
        <begin position="333"/>
        <end position="343"/>
    </location>
</feature>
<dbReference type="SMART" id="SM00353">
    <property type="entry name" value="HLH"/>
    <property type="match status" value="1"/>
</dbReference>
<feature type="region of interest" description="Disordered" evidence="6">
    <location>
        <begin position="333"/>
        <end position="478"/>
    </location>
</feature>
<feature type="region of interest" description="Disordered" evidence="6">
    <location>
        <begin position="22"/>
        <end position="46"/>
    </location>
</feature>
<feature type="compositionally biased region" description="Polar residues" evidence="6">
    <location>
        <begin position="552"/>
        <end position="576"/>
    </location>
</feature>
<reference evidence="8 9" key="1">
    <citation type="journal article" date="2016" name="Nat. Commun.">
        <title>Extremotolerant tardigrade genome and improved radiotolerance of human cultured cells by tardigrade-unique protein.</title>
        <authorList>
            <person name="Hashimoto T."/>
            <person name="Horikawa D.D."/>
            <person name="Saito Y."/>
            <person name="Kuwahara H."/>
            <person name="Kozuka-Hata H."/>
            <person name="Shin-I T."/>
            <person name="Minakuchi Y."/>
            <person name="Ohishi K."/>
            <person name="Motoyama A."/>
            <person name="Aizu T."/>
            <person name="Enomoto A."/>
            <person name="Kondo K."/>
            <person name="Tanaka S."/>
            <person name="Hara Y."/>
            <person name="Koshikawa S."/>
            <person name="Sagara H."/>
            <person name="Miura T."/>
            <person name="Yokobori S."/>
            <person name="Miyagawa K."/>
            <person name="Suzuki Y."/>
            <person name="Kubo T."/>
            <person name="Oyama M."/>
            <person name="Kohara Y."/>
            <person name="Fujiyama A."/>
            <person name="Arakawa K."/>
            <person name="Katayama T."/>
            <person name="Toyoda A."/>
            <person name="Kunieda T."/>
        </authorList>
    </citation>
    <scope>NUCLEOTIDE SEQUENCE [LARGE SCALE GENOMIC DNA]</scope>
    <source>
        <strain evidence="8 9">YOKOZUNA-1</strain>
    </source>
</reference>